<dbReference type="Pfam" id="PF12833">
    <property type="entry name" value="HTH_18"/>
    <property type="match status" value="1"/>
</dbReference>
<evidence type="ECO:0000256" key="3">
    <source>
        <dbReference type="ARBA" id="ARBA00023163"/>
    </source>
</evidence>
<keyword evidence="2" id="KW-0238">DNA-binding</keyword>
<gene>
    <name evidence="6" type="ORF">H2O73_08430</name>
</gene>
<keyword evidence="4" id="KW-0812">Transmembrane</keyword>
<dbReference type="InterPro" id="IPR018062">
    <property type="entry name" value="HTH_AraC-typ_CS"/>
</dbReference>
<evidence type="ECO:0000313" key="6">
    <source>
        <dbReference type="EMBL" id="MBA5762365.1"/>
    </source>
</evidence>
<dbReference type="InterPro" id="IPR018060">
    <property type="entry name" value="HTH_AraC"/>
</dbReference>
<organism evidence="6 7">
    <name type="scientific">Vibrio marinisediminis</name>
    <dbReference type="NCBI Taxonomy" id="2758441"/>
    <lineage>
        <taxon>Bacteria</taxon>
        <taxon>Pseudomonadati</taxon>
        <taxon>Pseudomonadota</taxon>
        <taxon>Gammaproteobacteria</taxon>
        <taxon>Vibrionales</taxon>
        <taxon>Vibrionaceae</taxon>
        <taxon>Vibrio</taxon>
    </lineage>
</organism>
<dbReference type="PANTHER" id="PTHR43280">
    <property type="entry name" value="ARAC-FAMILY TRANSCRIPTIONAL REGULATOR"/>
    <property type="match status" value="1"/>
</dbReference>
<proteinExistence type="predicted"/>
<dbReference type="SUPFAM" id="SSF50998">
    <property type="entry name" value="Quinoprotein alcohol dehydrogenase-like"/>
    <property type="match status" value="1"/>
</dbReference>
<dbReference type="Gene3D" id="2.60.40.10">
    <property type="entry name" value="Immunoglobulins"/>
    <property type="match status" value="1"/>
</dbReference>
<dbReference type="GO" id="GO:0003700">
    <property type="term" value="F:DNA-binding transcription factor activity"/>
    <property type="evidence" value="ECO:0007669"/>
    <property type="project" value="InterPro"/>
</dbReference>
<evidence type="ECO:0000259" key="5">
    <source>
        <dbReference type="PROSITE" id="PS01124"/>
    </source>
</evidence>
<evidence type="ECO:0000256" key="2">
    <source>
        <dbReference type="ARBA" id="ARBA00023125"/>
    </source>
</evidence>
<dbReference type="SUPFAM" id="SSF63829">
    <property type="entry name" value="Calcium-dependent phosphotriesterase"/>
    <property type="match status" value="2"/>
</dbReference>
<dbReference type="PROSITE" id="PS00041">
    <property type="entry name" value="HTH_ARAC_FAMILY_1"/>
    <property type="match status" value="1"/>
</dbReference>
<dbReference type="Proteomes" id="UP000571701">
    <property type="component" value="Unassembled WGS sequence"/>
</dbReference>
<dbReference type="GO" id="GO:0043565">
    <property type="term" value="F:sequence-specific DNA binding"/>
    <property type="evidence" value="ECO:0007669"/>
    <property type="project" value="InterPro"/>
</dbReference>
<feature type="transmembrane region" description="Helical" evidence="4">
    <location>
        <begin position="727"/>
        <end position="751"/>
    </location>
</feature>
<name>A0A7W2FQG6_9VIBR</name>
<dbReference type="Gene3D" id="1.10.10.60">
    <property type="entry name" value="Homeodomain-like"/>
    <property type="match status" value="1"/>
</dbReference>
<evidence type="ECO:0000313" key="7">
    <source>
        <dbReference type="Proteomes" id="UP000571701"/>
    </source>
</evidence>
<dbReference type="InterPro" id="IPR009057">
    <property type="entry name" value="Homeodomain-like_sf"/>
</dbReference>
<dbReference type="PANTHER" id="PTHR43280:SF28">
    <property type="entry name" value="HTH-TYPE TRANSCRIPTIONAL ACTIVATOR RHAS"/>
    <property type="match status" value="1"/>
</dbReference>
<accession>A0A7W2FQG6</accession>
<dbReference type="SUPFAM" id="SSF46689">
    <property type="entry name" value="Homeodomain-like"/>
    <property type="match status" value="1"/>
</dbReference>
<dbReference type="InterPro" id="IPR015943">
    <property type="entry name" value="WD40/YVTN_repeat-like_dom_sf"/>
</dbReference>
<dbReference type="PRINTS" id="PR00032">
    <property type="entry name" value="HTHARAC"/>
</dbReference>
<keyword evidence="4" id="KW-0472">Membrane</keyword>
<keyword evidence="7" id="KW-1185">Reference proteome</keyword>
<dbReference type="PROSITE" id="PS01124">
    <property type="entry name" value="HTH_ARAC_FAMILY_2"/>
    <property type="match status" value="1"/>
</dbReference>
<reference evidence="6 7" key="1">
    <citation type="submission" date="2020-07" db="EMBL/GenBank/DDBJ databases">
        <title>Vibrio marinisediminis sp. nov., isolated from marine sediment.</title>
        <authorList>
            <person name="Ji X."/>
        </authorList>
    </citation>
    <scope>NUCLEOTIDE SEQUENCE [LARGE SCALE GENOMIC DNA]</scope>
    <source>
        <strain evidence="6 7">404</strain>
    </source>
</reference>
<dbReference type="SMART" id="SM00342">
    <property type="entry name" value="HTH_ARAC"/>
    <property type="match status" value="1"/>
</dbReference>
<evidence type="ECO:0000256" key="4">
    <source>
        <dbReference type="SAM" id="Phobius"/>
    </source>
</evidence>
<dbReference type="RefSeq" id="WP_182108411.1">
    <property type="nucleotide sequence ID" value="NZ_JACFYF010000004.1"/>
</dbReference>
<keyword evidence="4" id="KW-1133">Transmembrane helix</keyword>
<evidence type="ECO:0000256" key="1">
    <source>
        <dbReference type="ARBA" id="ARBA00023015"/>
    </source>
</evidence>
<dbReference type="Gene3D" id="2.130.10.10">
    <property type="entry name" value="YVTN repeat-like/Quinoprotein amine dehydrogenase"/>
    <property type="match status" value="2"/>
</dbReference>
<sequence length="1114" mass="125878">MKHAFWVTLLYFVTQIVYAFDSSPSVFYPLPTEGQGRVFAAKQLSLAENGGLWIHDVHGKVHFFDGQSVAPKRGSALPYPTNQLVVQNDHFWTYDANLVYRSTAYHQREVVFELPPGSEITQIGSVEDYIWVIDAANFYSYRISDGAFETYSLMELYRYNQSVVRATNDALRVKDRWVLATNGGVFVSQERGFRHVARSKGNAINKLYYSENRRELIVGSSKGAIVYDLNNTSKPKFIVPAPNVTAMAETTSAYWLGTENGLYVYSFITGKISKYSGERDAGLALNGRRIHSVLNDNRGGMWIATNKGIHYFSLFGDKFTRFHINDLNTDAYHSKTNNLVAMSNKQGYWVISSTGLSRTLKGNEKNKQRIFSGTVYSLVEREGMVWLATNQGVVALDAVTGEKLNDAPIPQALIDRRVTHLALDRHGDIWVANNENVWRYDVNRRELKVVAEQWMLLAYGVSKLKSMMISSLDELLLGTEHGVYLLKNEQLKFITPSSNYGSVLSMDEGHLNQIWIASSYGVNILDTKTGLLLPVPLVDEHVGPQCLVSAENGAWLTSSAGLSHYNLKGEFLAHYGQPFGLINNEFQSDFCLLDTYNHDFLLLGSWHSLIRVNSKDLMVSPLPEANVLFSQVRVGQELVAFGSVFQSKIVASYGESISVQMGILPHIGGSSLEYRLNNESTWTQLDGYQIAMEGLIPGKYKLHVRPVVNGVKRGSEKSITFIVTEPWYLSSIAFVMYVGLALALLFGSVYWRSRMMASANRKLKAQVALKTNQLRHQSRILLSNNHQLRKQLQVRRLIFSQAIQSFRERLKKPEQIDESANYAAHRRMADQISYELELLLNVRESQGKDSPAYNLSMIFNSTLDGWREELAKAGISVEIDSSEESDAYVLLNYFNLDVLLNLFFDGLVKRCFRHQVVHVEISCNETDVNLLITDYGLPIDIEGEGSWGEVSKLVDSSGGSLSIEEGEGQNVVLLSWPRSQAFDENSVVEFDSFKIKSVNNETEDPFIERLEELVRLHFSDPEFSTSTAAKMLFVSERSLQRRFKGATQRTFSDYLSEVRLDNACRHLLAGVKVADVAYDCGFNDPSYFSQRFKHRFGVSPTQFVEQRDNREELL</sequence>
<comment type="caution">
    <text evidence="6">The sequence shown here is derived from an EMBL/GenBank/DDBJ whole genome shotgun (WGS) entry which is preliminary data.</text>
</comment>
<feature type="domain" description="HTH araC/xylS-type" evidence="5">
    <location>
        <begin position="1008"/>
        <end position="1106"/>
    </location>
</feature>
<dbReference type="InterPro" id="IPR013783">
    <property type="entry name" value="Ig-like_fold"/>
</dbReference>
<dbReference type="InterPro" id="IPR020449">
    <property type="entry name" value="Tscrpt_reg_AraC-type_HTH"/>
</dbReference>
<dbReference type="InterPro" id="IPR011047">
    <property type="entry name" value="Quinoprotein_ADH-like_sf"/>
</dbReference>
<keyword evidence="3" id="KW-0804">Transcription</keyword>
<dbReference type="EMBL" id="JACFYF010000004">
    <property type="protein sequence ID" value="MBA5762365.1"/>
    <property type="molecule type" value="Genomic_DNA"/>
</dbReference>
<protein>
    <submittedName>
        <fullName evidence="6">Helix-turn-helix domain-containing protein</fullName>
    </submittedName>
</protein>
<keyword evidence="1" id="KW-0805">Transcription regulation</keyword>
<dbReference type="AlphaFoldDB" id="A0A7W2FQG6"/>